<evidence type="ECO:0000256" key="6">
    <source>
        <dbReference type="ARBA" id="ARBA00023242"/>
    </source>
</evidence>
<evidence type="ECO:0000256" key="1">
    <source>
        <dbReference type="ARBA" id="ARBA00004123"/>
    </source>
</evidence>
<keyword evidence="4 8" id="KW-0805">Transcription regulation</keyword>
<dbReference type="GO" id="GO:0006369">
    <property type="term" value="P:termination of RNA polymerase II transcription"/>
    <property type="evidence" value="ECO:0007669"/>
    <property type="project" value="TreeGrafter"/>
</dbReference>
<dbReference type="Gene3D" id="2.40.320.10">
    <property type="entry name" value="Hypothetical Protein Pfu-838710-001"/>
    <property type="match status" value="1"/>
</dbReference>
<evidence type="ECO:0000313" key="10">
    <source>
        <dbReference type="Proteomes" id="UP000799757"/>
    </source>
</evidence>
<dbReference type="InterPro" id="IPR019095">
    <property type="entry name" value="Mediator_Med18"/>
</dbReference>
<keyword evidence="6 8" id="KW-0539">Nucleus</keyword>
<accession>A0A6A6XQX1</accession>
<dbReference type="GO" id="GO:0016592">
    <property type="term" value="C:mediator complex"/>
    <property type="evidence" value="ECO:0007669"/>
    <property type="project" value="InterPro"/>
</dbReference>
<comment type="subcellular location">
    <subcellularLocation>
        <location evidence="1 8">Nucleus</location>
    </subcellularLocation>
</comment>
<dbReference type="EMBL" id="MU001795">
    <property type="protein sequence ID" value="KAF2797927.1"/>
    <property type="molecule type" value="Genomic_DNA"/>
</dbReference>
<dbReference type="Pfam" id="PF09637">
    <property type="entry name" value="Med18"/>
    <property type="match status" value="1"/>
</dbReference>
<evidence type="ECO:0000256" key="5">
    <source>
        <dbReference type="ARBA" id="ARBA00023163"/>
    </source>
</evidence>
<name>A0A6A6XQX1_9PLEO</name>
<sequence length="263" mass="29266">MHELLLYGQVPRSRHEQVLKVLAGVAAMQPRRVLQRHIVYKPTREPEEPGSNIRRGGTQAVAVKNTKQTPPKDLNFSQLVQKLSDEEFGSHSNGPPAALTANGASAAEAKWSMVFNETPDTTDRGVLTRLAQTTDITSGDPHAYMVAGRHQFVSEYYVEGHRFVHENVVILFHRVLHEPGVRSLETAPKEVLPTFEALQSLDPSGAYILEAKIRVQDLNNLTVLEAGVSELKRFQTQMKGCVELAVPDRLSLDTRVKYKPKTA</sequence>
<evidence type="ECO:0000256" key="3">
    <source>
        <dbReference type="ARBA" id="ARBA00019612"/>
    </source>
</evidence>
<proteinExistence type="inferred from homology"/>
<dbReference type="OrthoDB" id="5348092at2759"/>
<keyword evidence="10" id="KW-1185">Reference proteome</keyword>
<comment type="subunit">
    <text evidence="8">Component of the Mediator complex.</text>
</comment>
<evidence type="ECO:0000256" key="8">
    <source>
        <dbReference type="RuleBase" id="RU364150"/>
    </source>
</evidence>
<dbReference type="GO" id="GO:0070847">
    <property type="term" value="C:core mediator complex"/>
    <property type="evidence" value="ECO:0007669"/>
    <property type="project" value="TreeGrafter"/>
</dbReference>
<gene>
    <name evidence="8" type="primary">MED18</name>
    <name evidence="9" type="ORF">K505DRAFT_268587</name>
</gene>
<dbReference type="PANTHER" id="PTHR13321">
    <property type="entry name" value="MEDIATOR OF RNA POLYMERASE II TRANSCRIPTION, SUBUNIT 18"/>
    <property type="match status" value="1"/>
</dbReference>
<evidence type="ECO:0000256" key="7">
    <source>
        <dbReference type="ARBA" id="ARBA00032012"/>
    </source>
</evidence>
<comment type="function">
    <text evidence="8">Component of the Mediator complex, a coactivator involved in the regulated transcription of nearly all RNA polymerase II-dependent genes. Mediator functions as a bridge to convey information from gene-specific regulatory proteins to the basal RNA polymerase II transcription machinery. Mediator is recruited to promoters by direct interactions with regulatory proteins and serves as a scaffold for the assembly of a functional preinitiation complex with RNA polymerase II and the general transcription factors.</text>
</comment>
<comment type="similarity">
    <text evidence="2 8">Belongs to the Mediator complex subunit 18 family.</text>
</comment>
<keyword evidence="5 8" id="KW-0804">Transcription</keyword>
<protein>
    <recommendedName>
        <fullName evidence="3 8">Mediator of RNA polymerase II transcription subunit 18</fullName>
    </recommendedName>
    <alternativeName>
        <fullName evidence="7 8">Mediator complex subunit 18</fullName>
    </alternativeName>
</protein>
<evidence type="ECO:0000313" key="9">
    <source>
        <dbReference type="EMBL" id="KAF2797927.1"/>
    </source>
</evidence>
<evidence type="ECO:0000256" key="2">
    <source>
        <dbReference type="ARBA" id="ARBA00009814"/>
    </source>
</evidence>
<dbReference type="GO" id="GO:0003712">
    <property type="term" value="F:transcription coregulator activity"/>
    <property type="evidence" value="ECO:0007669"/>
    <property type="project" value="InterPro"/>
</dbReference>
<keyword evidence="8" id="KW-0010">Activator</keyword>
<dbReference type="AlphaFoldDB" id="A0A6A6XQX1"/>
<dbReference type="Proteomes" id="UP000799757">
    <property type="component" value="Unassembled WGS sequence"/>
</dbReference>
<dbReference type="GO" id="GO:0006357">
    <property type="term" value="P:regulation of transcription by RNA polymerase II"/>
    <property type="evidence" value="ECO:0007669"/>
    <property type="project" value="InterPro"/>
</dbReference>
<evidence type="ECO:0000256" key="4">
    <source>
        <dbReference type="ARBA" id="ARBA00023015"/>
    </source>
</evidence>
<dbReference type="PANTHER" id="PTHR13321:SF2">
    <property type="entry name" value="MEDIATOR OF RNA POLYMERASE II TRANSCRIPTION SUBUNIT 18"/>
    <property type="match status" value="1"/>
</dbReference>
<organism evidence="9 10">
    <name type="scientific">Melanomma pulvis-pyrius CBS 109.77</name>
    <dbReference type="NCBI Taxonomy" id="1314802"/>
    <lineage>
        <taxon>Eukaryota</taxon>
        <taxon>Fungi</taxon>
        <taxon>Dikarya</taxon>
        <taxon>Ascomycota</taxon>
        <taxon>Pezizomycotina</taxon>
        <taxon>Dothideomycetes</taxon>
        <taxon>Pleosporomycetidae</taxon>
        <taxon>Pleosporales</taxon>
        <taxon>Melanommataceae</taxon>
        <taxon>Melanomma</taxon>
    </lineage>
</organism>
<reference evidence="9" key="1">
    <citation type="journal article" date="2020" name="Stud. Mycol.">
        <title>101 Dothideomycetes genomes: a test case for predicting lifestyles and emergence of pathogens.</title>
        <authorList>
            <person name="Haridas S."/>
            <person name="Albert R."/>
            <person name="Binder M."/>
            <person name="Bloem J."/>
            <person name="Labutti K."/>
            <person name="Salamov A."/>
            <person name="Andreopoulos B."/>
            <person name="Baker S."/>
            <person name="Barry K."/>
            <person name="Bills G."/>
            <person name="Bluhm B."/>
            <person name="Cannon C."/>
            <person name="Castanera R."/>
            <person name="Culley D."/>
            <person name="Daum C."/>
            <person name="Ezra D."/>
            <person name="Gonzalez J."/>
            <person name="Henrissat B."/>
            <person name="Kuo A."/>
            <person name="Liang C."/>
            <person name="Lipzen A."/>
            <person name="Lutzoni F."/>
            <person name="Magnuson J."/>
            <person name="Mondo S."/>
            <person name="Nolan M."/>
            <person name="Ohm R."/>
            <person name="Pangilinan J."/>
            <person name="Park H.-J."/>
            <person name="Ramirez L."/>
            <person name="Alfaro M."/>
            <person name="Sun H."/>
            <person name="Tritt A."/>
            <person name="Yoshinaga Y."/>
            <person name="Zwiers L.-H."/>
            <person name="Turgeon B."/>
            <person name="Goodwin S."/>
            <person name="Spatafora J."/>
            <person name="Crous P."/>
            <person name="Grigoriev I."/>
        </authorList>
    </citation>
    <scope>NUCLEOTIDE SEQUENCE</scope>
    <source>
        <strain evidence="9">CBS 109.77</strain>
    </source>
</reference>